<gene>
    <name evidence="10" type="ORF">HYG85_13275</name>
</gene>
<evidence type="ECO:0000256" key="6">
    <source>
        <dbReference type="ARBA" id="ARBA00023004"/>
    </source>
</evidence>
<comment type="cofactor">
    <cofactor evidence="1">
        <name>[4Fe-4S] cluster</name>
        <dbReference type="ChEBI" id="CHEBI:49883"/>
    </cofactor>
</comment>
<dbReference type="InterPro" id="IPR058240">
    <property type="entry name" value="rSAM_sf"/>
</dbReference>
<dbReference type="CDD" id="cd02068">
    <property type="entry name" value="radical_SAM_B12_BD"/>
    <property type="match status" value="1"/>
</dbReference>
<dbReference type="SFLD" id="SFLDG01123">
    <property type="entry name" value="methyltransferase_(Class_B)"/>
    <property type="match status" value="1"/>
</dbReference>
<dbReference type="AlphaFoldDB" id="A0A8J8SCK6"/>
<dbReference type="KEGG" id="vgu:HYG85_13275"/>
<dbReference type="Gene3D" id="3.80.30.20">
    <property type="entry name" value="tm_1862 like domain"/>
    <property type="match status" value="1"/>
</dbReference>
<dbReference type="RefSeq" id="WP_212690081.1">
    <property type="nucleotide sequence ID" value="NZ_CP058561.1"/>
</dbReference>
<dbReference type="PROSITE" id="PS51332">
    <property type="entry name" value="B12_BINDING"/>
    <property type="match status" value="1"/>
</dbReference>
<dbReference type="PANTHER" id="PTHR43409:SF7">
    <property type="entry name" value="BLL1977 PROTEIN"/>
    <property type="match status" value="1"/>
</dbReference>
<keyword evidence="6" id="KW-0408">Iron</keyword>
<dbReference type="SUPFAM" id="SSF102114">
    <property type="entry name" value="Radical SAM enzymes"/>
    <property type="match status" value="1"/>
</dbReference>
<keyword evidence="5" id="KW-0479">Metal-binding</keyword>
<dbReference type="GO" id="GO:0051539">
    <property type="term" value="F:4 iron, 4 sulfur cluster binding"/>
    <property type="evidence" value="ECO:0007669"/>
    <property type="project" value="UniProtKB-KW"/>
</dbReference>
<dbReference type="SMART" id="SM00729">
    <property type="entry name" value="Elp3"/>
    <property type="match status" value="1"/>
</dbReference>
<evidence type="ECO:0000256" key="2">
    <source>
        <dbReference type="ARBA" id="ARBA00022603"/>
    </source>
</evidence>
<dbReference type="Pfam" id="PF04055">
    <property type="entry name" value="Radical_SAM"/>
    <property type="match status" value="1"/>
</dbReference>
<dbReference type="Gene3D" id="3.40.50.280">
    <property type="entry name" value="Cobalamin-binding domain"/>
    <property type="match status" value="1"/>
</dbReference>
<dbReference type="GO" id="GO:0046872">
    <property type="term" value="F:metal ion binding"/>
    <property type="evidence" value="ECO:0007669"/>
    <property type="project" value="UniProtKB-KW"/>
</dbReference>
<keyword evidence="11" id="KW-1185">Reference proteome</keyword>
<reference evidence="10 11" key="1">
    <citation type="submission" date="2020-07" db="EMBL/GenBank/DDBJ databases">
        <title>Vallitalea guaymasensis genome.</title>
        <authorList>
            <person name="Postec A."/>
        </authorList>
    </citation>
    <scope>NUCLEOTIDE SEQUENCE [LARGE SCALE GENOMIC DNA]</scope>
    <source>
        <strain evidence="10 11">Ra1766G1</strain>
    </source>
</reference>
<dbReference type="InterPro" id="IPR034466">
    <property type="entry name" value="Methyltransferase_Class_B"/>
</dbReference>
<keyword evidence="3" id="KW-0808">Transferase</keyword>
<feature type="domain" description="Radical SAM core" evidence="9">
    <location>
        <begin position="233"/>
        <end position="459"/>
    </location>
</feature>
<evidence type="ECO:0000256" key="3">
    <source>
        <dbReference type="ARBA" id="ARBA00022679"/>
    </source>
</evidence>
<organism evidence="10 11">
    <name type="scientific">Vallitalea guaymasensis</name>
    <dbReference type="NCBI Taxonomy" id="1185412"/>
    <lineage>
        <taxon>Bacteria</taxon>
        <taxon>Bacillati</taxon>
        <taxon>Bacillota</taxon>
        <taxon>Clostridia</taxon>
        <taxon>Lachnospirales</taxon>
        <taxon>Vallitaleaceae</taxon>
        <taxon>Vallitalea</taxon>
    </lineage>
</organism>
<evidence type="ECO:0000259" key="8">
    <source>
        <dbReference type="PROSITE" id="PS51332"/>
    </source>
</evidence>
<evidence type="ECO:0000256" key="5">
    <source>
        <dbReference type="ARBA" id="ARBA00022723"/>
    </source>
</evidence>
<evidence type="ECO:0000313" key="10">
    <source>
        <dbReference type="EMBL" id="QUH29827.1"/>
    </source>
</evidence>
<keyword evidence="4" id="KW-0949">S-adenosyl-L-methionine</keyword>
<sequence length="487" mass="55492">MVKNVLLIQPPIFKSDLGVDVIQGAYWNKLDKKMNDIIIENKLDNGVNGYHAIEPNIGLLYVAACLNKCGYNLKYVDFSVVDNDVRETQKRPINEEDIEKEIGQIPKNFLQFVAISCMTVNYKWAVKIAETIKSINSECVVVLGGVHGSFEYENILKSTKSIDIVSIGEGEETMVEIADMFFGYGMDLDKLSSIKSVAFRKGDGSICLTPKREFIQDLDTIPYPMYELIPKHITDDVMIRVITSRGCSNNCSFCVPSKIFNKLRFRKVKCVVDELEYYNKTHGWKLFMIGDLNFLSSYDYALDFCNEIIKRKLDIVWICQSRVDLVDENITKLMKKAGCILICLGIESADQDILDHTNKNTTVDKALNACKMVKNAGIRLYTYWVFGLPNETHDSAHATIKLLRRFLDEDVIDFTHCTMCTPFPGTELYKHPEENDITLLTNDYDDYWLGCDYLGAGLPVMETNELSRYEIYAYWQMALAVVAGNLD</sequence>
<dbReference type="GO" id="GO:0003824">
    <property type="term" value="F:catalytic activity"/>
    <property type="evidence" value="ECO:0007669"/>
    <property type="project" value="InterPro"/>
</dbReference>
<dbReference type="EMBL" id="CP058561">
    <property type="protein sequence ID" value="QUH29827.1"/>
    <property type="molecule type" value="Genomic_DNA"/>
</dbReference>
<dbReference type="CDD" id="cd01335">
    <property type="entry name" value="Radical_SAM"/>
    <property type="match status" value="1"/>
</dbReference>
<dbReference type="PANTHER" id="PTHR43409">
    <property type="entry name" value="ANAEROBIC MAGNESIUM-PROTOPORPHYRIN IX MONOMETHYL ESTER CYCLASE-RELATED"/>
    <property type="match status" value="1"/>
</dbReference>
<keyword evidence="2" id="KW-0489">Methyltransferase</keyword>
<dbReference type="Proteomes" id="UP000677305">
    <property type="component" value="Chromosome"/>
</dbReference>
<dbReference type="InterPro" id="IPR006158">
    <property type="entry name" value="Cobalamin-bd"/>
</dbReference>
<proteinExistence type="predicted"/>
<feature type="domain" description="B12-binding" evidence="8">
    <location>
        <begin position="40"/>
        <end position="188"/>
    </location>
</feature>
<dbReference type="PROSITE" id="PS51918">
    <property type="entry name" value="RADICAL_SAM"/>
    <property type="match status" value="1"/>
</dbReference>
<evidence type="ECO:0000256" key="1">
    <source>
        <dbReference type="ARBA" id="ARBA00001966"/>
    </source>
</evidence>
<dbReference type="SFLD" id="SFLDG01082">
    <property type="entry name" value="B12-binding_domain_containing"/>
    <property type="match status" value="1"/>
</dbReference>
<protein>
    <submittedName>
        <fullName evidence="10">B12-binding domain-containing radical SAM protein</fullName>
    </submittedName>
</protein>
<dbReference type="Pfam" id="PF02310">
    <property type="entry name" value="B12-binding"/>
    <property type="match status" value="1"/>
</dbReference>
<dbReference type="InterPro" id="IPR007197">
    <property type="entry name" value="rSAM"/>
</dbReference>
<evidence type="ECO:0000256" key="7">
    <source>
        <dbReference type="ARBA" id="ARBA00023014"/>
    </source>
</evidence>
<dbReference type="SFLD" id="SFLDS00029">
    <property type="entry name" value="Radical_SAM"/>
    <property type="match status" value="1"/>
</dbReference>
<evidence type="ECO:0000256" key="4">
    <source>
        <dbReference type="ARBA" id="ARBA00022691"/>
    </source>
</evidence>
<accession>A0A8J8SCK6</accession>
<dbReference type="GO" id="GO:0031419">
    <property type="term" value="F:cobalamin binding"/>
    <property type="evidence" value="ECO:0007669"/>
    <property type="project" value="InterPro"/>
</dbReference>
<dbReference type="InterPro" id="IPR006638">
    <property type="entry name" value="Elp3/MiaA/NifB-like_rSAM"/>
</dbReference>
<evidence type="ECO:0000259" key="9">
    <source>
        <dbReference type="PROSITE" id="PS51918"/>
    </source>
</evidence>
<evidence type="ECO:0000313" key="11">
    <source>
        <dbReference type="Proteomes" id="UP000677305"/>
    </source>
</evidence>
<dbReference type="InterPro" id="IPR023404">
    <property type="entry name" value="rSAM_horseshoe"/>
</dbReference>
<keyword evidence="7" id="KW-0411">Iron-sulfur</keyword>
<dbReference type="InterPro" id="IPR051198">
    <property type="entry name" value="BchE-like"/>
</dbReference>
<name>A0A8J8SCK6_9FIRM</name>